<keyword evidence="1" id="KW-0472">Membrane</keyword>
<dbReference type="SUPFAM" id="SSF103473">
    <property type="entry name" value="MFS general substrate transporter"/>
    <property type="match status" value="1"/>
</dbReference>
<name>A0A4Q7VXU3_9ACTN</name>
<dbReference type="InterPro" id="IPR011701">
    <property type="entry name" value="MFS"/>
</dbReference>
<dbReference type="OrthoDB" id="9180256at2"/>
<comment type="caution">
    <text evidence="2">The sequence shown here is derived from an EMBL/GenBank/DDBJ whole genome shotgun (WGS) entry which is preliminary data.</text>
</comment>
<dbReference type="GO" id="GO:0022857">
    <property type="term" value="F:transmembrane transporter activity"/>
    <property type="evidence" value="ECO:0007669"/>
    <property type="project" value="InterPro"/>
</dbReference>
<dbReference type="PANTHER" id="PTHR23542">
    <property type="match status" value="1"/>
</dbReference>
<keyword evidence="1" id="KW-1133">Transmembrane helix</keyword>
<sequence length="399" mass="41173">MLKPYAHLMRRPGAGAFFAAGILGRMPISMIGLGIVILIAQESGSYGLAGAISGVAVIAGALTGPVQGRLVDRFGQRMLLLIGSVLCTVALGGLLVAVRADAATWILYALSFVAGGTRPQVGSFVRARWTHLLGRGRALQTAFALEAVGDEVVFIVGPVLVTTLATQWSPYAALTAAGVLGLAGGIWLATLRASDPPGRGKSNGAEQARMPWLSITLLSLIGLGLGATLGGAEVITVAFTTEKGKAGLAGVVLAIWAFGSLLAGLWYGSVHWRAPVERRLLIGTIALAITLAPLPWVNSVLMLGVVLFCCGMTIAPTMVAVTACVEEWVPPERLTEAITWTVTGILLGVAPGNAAAGHAVDVLGPSDAYWVPFGVGIACAIVAAVSITFARPKERFAHN</sequence>
<feature type="transmembrane region" description="Helical" evidence="1">
    <location>
        <begin position="142"/>
        <end position="165"/>
    </location>
</feature>
<dbReference type="Pfam" id="PF07690">
    <property type="entry name" value="MFS_1"/>
    <property type="match status" value="2"/>
</dbReference>
<protein>
    <submittedName>
        <fullName evidence="2">MFS family arabinose efflux permease</fullName>
    </submittedName>
</protein>
<feature type="transmembrane region" description="Helical" evidence="1">
    <location>
        <begin position="12"/>
        <end position="40"/>
    </location>
</feature>
<feature type="transmembrane region" description="Helical" evidence="1">
    <location>
        <begin position="46"/>
        <end position="66"/>
    </location>
</feature>
<feature type="transmembrane region" description="Helical" evidence="1">
    <location>
        <begin position="212"/>
        <end position="240"/>
    </location>
</feature>
<feature type="transmembrane region" description="Helical" evidence="1">
    <location>
        <begin position="303"/>
        <end position="325"/>
    </location>
</feature>
<keyword evidence="3" id="KW-1185">Reference proteome</keyword>
<dbReference type="AlphaFoldDB" id="A0A4Q7VXU3"/>
<accession>A0A4Q7VXU3</accession>
<dbReference type="Gene3D" id="1.20.1250.20">
    <property type="entry name" value="MFS general substrate transporter like domains"/>
    <property type="match status" value="2"/>
</dbReference>
<feature type="transmembrane region" description="Helical" evidence="1">
    <location>
        <begin position="171"/>
        <end position="191"/>
    </location>
</feature>
<feature type="transmembrane region" description="Helical" evidence="1">
    <location>
        <begin position="368"/>
        <end position="390"/>
    </location>
</feature>
<gene>
    <name evidence="2" type="ORF">EV645_8215</name>
</gene>
<dbReference type="EMBL" id="SHKR01000019">
    <property type="protein sequence ID" value="RZU01385.1"/>
    <property type="molecule type" value="Genomic_DNA"/>
</dbReference>
<organism evidence="2 3">
    <name type="scientific">Kribbella rubisoli</name>
    <dbReference type="NCBI Taxonomy" id="3075929"/>
    <lineage>
        <taxon>Bacteria</taxon>
        <taxon>Bacillati</taxon>
        <taxon>Actinomycetota</taxon>
        <taxon>Actinomycetes</taxon>
        <taxon>Propionibacteriales</taxon>
        <taxon>Kribbellaceae</taxon>
        <taxon>Kribbella</taxon>
    </lineage>
</organism>
<dbReference type="PANTHER" id="PTHR23542:SF1">
    <property type="entry name" value="MAJOR FACILITATOR SUPERFAMILY (MFS) PROFILE DOMAIN-CONTAINING PROTEIN"/>
    <property type="match status" value="1"/>
</dbReference>
<feature type="transmembrane region" description="Helical" evidence="1">
    <location>
        <begin position="78"/>
        <end position="96"/>
    </location>
</feature>
<feature type="transmembrane region" description="Helical" evidence="1">
    <location>
        <begin position="337"/>
        <end position="356"/>
    </location>
</feature>
<dbReference type="Proteomes" id="UP000292027">
    <property type="component" value="Unassembled WGS sequence"/>
</dbReference>
<evidence type="ECO:0000256" key="1">
    <source>
        <dbReference type="SAM" id="Phobius"/>
    </source>
</evidence>
<evidence type="ECO:0000313" key="3">
    <source>
        <dbReference type="Proteomes" id="UP000292027"/>
    </source>
</evidence>
<feature type="transmembrane region" description="Helical" evidence="1">
    <location>
        <begin position="280"/>
        <end position="297"/>
    </location>
</feature>
<proteinExistence type="predicted"/>
<reference evidence="2 3" key="1">
    <citation type="journal article" date="2015" name="Stand. Genomic Sci.">
        <title>Genomic Encyclopedia of Bacterial and Archaeal Type Strains, Phase III: the genomes of soil and plant-associated and newly described type strains.</title>
        <authorList>
            <person name="Whitman W.B."/>
            <person name="Woyke T."/>
            <person name="Klenk H.P."/>
            <person name="Zhou Y."/>
            <person name="Lilburn T.G."/>
            <person name="Beck B.J."/>
            <person name="De Vos P."/>
            <person name="Vandamme P."/>
            <person name="Eisen J.A."/>
            <person name="Garrity G."/>
            <person name="Hugenholtz P."/>
            <person name="Kyrpides N.C."/>
        </authorList>
    </citation>
    <scope>NUCLEOTIDE SEQUENCE [LARGE SCALE GENOMIC DNA]</scope>
    <source>
        <strain evidence="2 3">VKM Ac-2540</strain>
    </source>
</reference>
<dbReference type="InterPro" id="IPR036259">
    <property type="entry name" value="MFS_trans_sf"/>
</dbReference>
<keyword evidence="1" id="KW-0812">Transmembrane</keyword>
<evidence type="ECO:0000313" key="2">
    <source>
        <dbReference type="EMBL" id="RZU01385.1"/>
    </source>
</evidence>
<feature type="transmembrane region" description="Helical" evidence="1">
    <location>
        <begin position="246"/>
        <end position="268"/>
    </location>
</feature>